<accession>A0A7S2VIM1</accession>
<reference evidence="3" key="1">
    <citation type="submission" date="2021-01" db="EMBL/GenBank/DDBJ databases">
        <authorList>
            <person name="Corre E."/>
            <person name="Pelletier E."/>
            <person name="Niang G."/>
            <person name="Scheremetjew M."/>
            <person name="Finn R."/>
            <person name="Kale V."/>
            <person name="Holt S."/>
            <person name="Cochrane G."/>
            <person name="Meng A."/>
            <person name="Brown T."/>
            <person name="Cohen L."/>
        </authorList>
    </citation>
    <scope>NUCLEOTIDE SEQUENCE</scope>
    <source>
        <strain evidence="3">SM1012Den-03</strain>
    </source>
</reference>
<dbReference type="Gene3D" id="3.40.50.300">
    <property type="entry name" value="P-loop containing nucleotide triphosphate hydrolases"/>
    <property type="match status" value="1"/>
</dbReference>
<feature type="region of interest" description="Disordered" evidence="1">
    <location>
        <begin position="1"/>
        <end position="21"/>
    </location>
</feature>
<gene>
    <name evidence="3" type="ORF">SMAR0320_LOCUS24090</name>
</gene>
<protein>
    <recommendedName>
        <fullName evidence="4">Sulfotransferase domain-containing protein</fullName>
    </recommendedName>
</protein>
<organism evidence="3">
    <name type="scientific">Skeletonema marinoi</name>
    <dbReference type="NCBI Taxonomy" id="267567"/>
    <lineage>
        <taxon>Eukaryota</taxon>
        <taxon>Sar</taxon>
        <taxon>Stramenopiles</taxon>
        <taxon>Ochrophyta</taxon>
        <taxon>Bacillariophyta</taxon>
        <taxon>Coscinodiscophyceae</taxon>
        <taxon>Thalassiosirophycidae</taxon>
        <taxon>Thalassiosirales</taxon>
        <taxon>Skeletonemataceae</taxon>
        <taxon>Skeletonema</taxon>
        <taxon>Skeletonema marinoi-dohrnii complex</taxon>
    </lineage>
</organism>
<dbReference type="PANTHER" id="PTHR32301">
    <property type="entry name" value="COUNTIN RECEPTOR CNR3-RELATED"/>
    <property type="match status" value="1"/>
</dbReference>
<evidence type="ECO:0000313" key="3">
    <source>
        <dbReference type="EMBL" id="CAD9632766.1"/>
    </source>
</evidence>
<dbReference type="PANTHER" id="PTHR32301:SF6">
    <property type="entry name" value="GOLVESIN-RELATED"/>
    <property type="match status" value="1"/>
</dbReference>
<dbReference type="InterPro" id="IPR053259">
    <property type="entry name" value="Golvesin-related_Golgi"/>
</dbReference>
<evidence type="ECO:0008006" key="4">
    <source>
        <dbReference type="Google" id="ProtNLM"/>
    </source>
</evidence>
<keyword evidence="2" id="KW-0472">Membrane</keyword>
<proteinExistence type="predicted"/>
<sequence length="640" mass="72190">MGRKSSSNVRAEEKARLLPIPSNDLGLGGVGNITIFSTQQIKKESSATTKQKKPSQFLSSFPKVSASAWADPPPIVKRIQHRKHAPPQKDEESLEFPDDENSTLIREGRKRIRVCCRNLCSRLFLLLRAINNSFNECTSRCENNNSDGALRARLDNFISKCRKIDFSMLLLLGLFVLAFLLMQFGTSSAASSVYYSETTADSGYGGGTKNKKMVSTTKGYQARSQVPISIEWANFVELSEFADAVSLLRLHHEQVMQQQQQFNHRRLDGADAKDKSENDDEVNQMNNAIDASWEKAIQDNPEIQSSQSSPVKIKNVPFFWHIPRSGGTSLSTIFSNCLSLVQASSSLTSPPIYARGEDEALASRFRDPTLYVVQTKGHSFVNVDLDSVEGVQRAVQGGLVSKELADVVLVQDVRLGSLLFGNGEDHIHADNEDISGTEYKGVMFALFRHPLDRTLSFFYHKQQDNESVHYDPSMEIYSLVDWVNSPSYITNFMTRTLVGKMNNQIPLTAVDLDVAKEILRRKCVVGLLDEKAESMKRFARLFGWDADVNHDSLSLLQGEAAASRAKAERWKNQIVNDEECEDKLLHINWLNKHRHPALREGSVEYKVVKSKNSFDLELYYYAKQLFEEQYTQLGFDEDDI</sequence>
<evidence type="ECO:0000256" key="2">
    <source>
        <dbReference type="SAM" id="Phobius"/>
    </source>
</evidence>
<keyword evidence="2" id="KW-0812">Transmembrane</keyword>
<dbReference type="InterPro" id="IPR027417">
    <property type="entry name" value="P-loop_NTPase"/>
</dbReference>
<keyword evidence="2" id="KW-1133">Transmembrane helix</keyword>
<feature type="transmembrane region" description="Helical" evidence="2">
    <location>
        <begin position="166"/>
        <end position="185"/>
    </location>
</feature>
<dbReference type="AlphaFoldDB" id="A0A7S2VIM1"/>
<feature type="region of interest" description="Disordered" evidence="1">
    <location>
        <begin position="79"/>
        <end position="99"/>
    </location>
</feature>
<name>A0A7S2VIM1_9STRA</name>
<feature type="compositionally biased region" description="Basic and acidic residues" evidence="1">
    <location>
        <begin position="265"/>
        <end position="276"/>
    </location>
</feature>
<dbReference type="EMBL" id="HBGZ01033602">
    <property type="protein sequence ID" value="CAD9632766.1"/>
    <property type="molecule type" value="Transcribed_RNA"/>
</dbReference>
<evidence type="ECO:0000256" key="1">
    <source>
        <dbReference type="SAM" id="MobiDB-lite"/>
    </source>
</evidence>
<feature type="region of interest" description="Disordered" evidence="1">
    <location>
        <begin position="259"/>
        <end position="281"/>
    </location>
</feature>